<evidence type="ECO:0000313" key="2">
    <source>
        <dbReference type="EMBL" id="VDN43342.1"/>
    </source>
</evidence>
<proteinExistence type="predicted"/>
<dbReference type="AlphaFoldDB" id="A0A3P7RIX9"/>
<organism evidence="2 3">
    <name type="scientific">Dibothriocephalus latus</name>
    <name type="common">Fish tapeworm</name>
    <name type="synonym">Diphyllobothrium latum</name>
    <dbReference type="NCBI Taxonomy" id="60516"/>
    <lineage>
        <taxon>Eukaryota</taxon>
        <taxon>Metazoa</taxon>
        <taxon>Spiralia</taxon>
        <taxon>Lophotrochozoa</taxon>
        <taxon>Platyhelminthes</taxon>
        <taxon>Cestoda</taxon>
        <taxon>Eucestoda</taxon>
        <taxon>Diphyllobothriidea</taxon>
        <taxon>Diphyllobothriidae</taxon>
        <taxon>Dibothriocephalus</taxon>
    </lineage>
</organism>
<reference evidence="2 3" key="1">
    <citation type="submission" date="2018-11" db="EMBL/GenBank/DDBJ databases">
        <authorList>
            <consortium name="Pathogen Informatics"/>
        </authorList>
    </citation>
    <scope>NUCLEOTIDE SEQUENCE [LARGE SCALE GENOMIC DNA]</scope>
</reference>
<evidence type="ECO:0000256" key="1">
    <source>
        <dbReference type="SAM" id="MobiDB-lite"/>
    </source>
</evidence>
<accession>A0A3P7RIX9</accession>
<dbReference type="Proteomes" id="UP000281553">
    <property type="component" value="Unassembled WGS sequence"/>
</dbReference>
<protein>
    <submittedName>
        <fullName evidence="2">Uncharacterized protein</fullName>
    </submittedName>
</protein>
<keyword evidence="3" id="KW-1185">Reference proteome</keyword>
<name>A0A3P7RIX9_DIBLA</name>
<evidence type="ECO:0000313" key="3">
    <source>
        <dbReference type="Proteomes" id="UP000281553"/>
    </source>
</evidence>
<gene>
    <name evidence="2" type="ORF">DILT_LOCUS19064</name>
</gene>
<feature type="region of interest" description="Disordered" evidence="1">
    <location>
        <begin position="14"/>
        <end position="36"/>
    </location>
</feature>
<sequence>MADISREIEKELRQCDSKHVKVEEEEEEEEKKNTPGPLYDQITHVFDYLEYPIRSQQMHVYKATLGTTVG</sequence>
<dbReference type="EMBL" id="UYRU01107513">
    <property type="protein sequence ID" value="VDN43342.1"/>
    <property type="molecule type" value="Genomic_DNA"/>
</dbReference>